<evidence type="ECO:0000313" key="1">
    <source>
        <dbReference type="EMBL" id="ELZ88883.1"/>
    </source>
</evidence>
<dbReference type="InterPro" id="IPR055951">
    <property type="entry name" value="DUF7529"/>
</dbReference>
<dbReference type="Proteomes" id="UP000011577">
    <property type="component" value="Unassembled WGS sequence"/>
</dbReference>
<organism evidence="1 2">
    <name type="scientific">Haloferax volcanii JCM 10717</name>
    <dbReference type="NCBI Taxonomy" id="1227458"/>
    <lineage>
        <taxon>Archaea</taxon>
        <taxon>Methanobacteriati</taxon>
        <taxon>Methanobacteriota</taxon>
        <taxon>Stenosarchaea group</taxon>
        <taxon>Halobacteria</taxon>
        <taxon>Halobacteriales</taxon>
        <taxon>Haloferacaceae</taxon>
        <taxon>Haloferax</taxon>
    </lineage>
</organism>
<sequence>MDAIGERIVYSIRTGGRLKSQAVERTRVSAPKHFYSAFTEGDDMVRGKINRTNKALADWADVLTEIDEVSAELEESGWETLVLHPGDVSTTDAAAAADSGFRLLVPDSELEALESTVSGADTEFDQFEVYRARDTNVRIFVVVVKSEKTMEAVLYPVFYDADTDSSFVETLRTESEIRTTVSDLGNSRHCSFRHPEPDLFLPQ</sequence>
<accession>M0HYS9</accession>
<comment type="caution">
    <text evidence="1">The sequence shown here is derived from an EMBL/GenBank/DDBJ whole genome shotgun (WGS) entry which is preliminary data.</text>
</comment>
<dbReference type="AlphaFoldDB" id="M0HYS9"/>
<dbReference type="EMBL" id="AOLL01000026">
    <property type="protein sequence ID" value="ELZ88883.1"/>
    <property type="molecule type" value="Genomic_DNA"/>
</dbReference>
<gene>
    <name evidence="1" type="ORF">C452_12540</name>
</gene>
<dbReference type="PATRIC" id="fig|1227458.3.peg.2471"/>
<name>M0HYS9_HALVO</name>
<reference evidence="1 2" key="1">
    <citation type="journal article" date="2014" name="PLoS Genet.">
        <title>Phylogenetically driven sequencing of extremely halophilic archaea reveals strategies for static and dynamic osmo-response.</title>
        <authorList>
            <person name="Becker E.A."/>
            <person name="Seitzer P.M."/>
            <person name="Tritt A."/>
            <person name="Larsen D."/>
            <person name="Krusor M."/>
            <person name="Yao A.I."/>
            <person name="Wu D."/>
            <person name="Madern D."/>
            <person name="Eisen J.A."/>
            <person name="Darling A.E."/>
            <person name="Facciotti M.T."/>
        </authorList>
    </citation>
    <scope>NUCLEOTIDE SEQUENCE [LARGE SCALE GENOMIC DNA]</scope>
    <source>
        <strain evidence="1 2">JCM 10717</strain>
    </source>
</reference>
<evidence type="ECO:0000313" key="2">
    <source>
        <dbReference type="Proteomes" id="UP000011577"/>
    </source>
</evidence>
<protein>
    <submittedName>
        <fullName evidence="1">Uncharacterized protein</fullName>
    </submittedName>
</protein>
<dbReference type="Pfam" id="PF24373">
    <property type="entry name" value="DUF7529"/>
    <property type="match status" value="1"/>
</dbReference>
<proteinExistence type="predicted"/>